<evidence type="ECO:0000313" key="3">
    <source>
        <dbReference type="Proteomes" id="UP000018211"/>
    </source>
</evidence>
<reference evidence="2 3" key="1">
    <citation type="journal article" date="2013" name="ISME J.">
        <title>Comparative genomics of pathogenic lineages of Vibrio nigripulchritudo identifies virulence-associated traits.</title>
        <authorList>
            <person name="Goudenege D."/>
            <person name="Labreuche Y."/>
            <person name="Krin E."/>
            <person name="Ansquer D."/>
            <person name="Mangenot S."/>
            <person name="Calteau A."/>
            <person name="Medigue C."/>
            <person name="Mazel D."/>
            <person name="Polz M.F."/>
            <person name="Le Roux F."/>
        </authorList>
    </citation>
    <scope>NUCLEOTIDE SEQUENCE [LARGE SCALE GENOMIC DNA]</scope>
    <source>
        <strain evidence="2 3">SOn1</strain>
    </source>
</reference>
<name>A0AAV2VJN9_9VIBR</name>
<comment type="caution">
    <text evidence="2">The sequence shown here is derived from an EMBL/GenBank/DDBJ whole genome shotgun (WGS) entry which is preliminary data.</text>
</comment>
<proteinExistence type="predicted"/>
<dbReference type="EMBL" id="CAOF01000033">
    <property type="protein sequence ID" value="CCO44892.1"/>
    <property type="molecule type" value="Genomic_DNA"/>
</dbReference>
<sequence>MKLYSASLPTEAHIVCELLKAQGIDVEVRGEGLFGLQGELPFGSDTEPYIWLLNEYQYDKAKTIVDAYVNQSENREQPNWCCPDCDEWIEAQFGACWKCGYQVSESVDE</sequence>
<gene>
    <name evidence="2" type="ORF">VIBNISOn1_1280039</name>
</gene>
<feature type="domain" description="DUF2007" evidence="1">
    <location>
        <begin position="2"/>
        <end position="66"/>
    </location>
</feature>
<dbReference type="Pfam" id="PF09413">
    <property type="entry name" value="DUF2007"/>
    <property type="match status" value="1"/>
</dbReference>
<evidence type="ECO:0000313" key="2">
    <source>
        <dbReference type="EMBL" id="CCO44892.1"/>
    </source>
</evidence>
<dbReference type="Proteomes" id="UP000018211">
    <property type="component" value="Unassembled WGS sequence"/>
</dbReference>
<protein>
    <recommendedName>
        <fullName evidence="1">DUF2007 domain-containing protein</fullName>
    </recommendedName>
</protein>
<dbReference type="AlphaFoldDB" id="A0AAV2VJN9"/>
<evidence type="ECO:0000259" key="1">
    <source>
        <dbReference type="Pfam" id="PF09413"/>
    </source>
</evidence>
<accession>A0AAV2VJN9</accession>
<dbReference type="InterPro" id="IPR018551">
    <property type="entry name" value="DUF2007"/>
</dbReference>
<dbReference type="RefSeq" id="WP_022610570.1">
    <property type="nucleotide sequence ID" value="NZ_LK391965.1"/>
</dbReference>
<organism evidence="2 3">
    <name type="scientific">Vibrio nigripulchritudo SOn1</name>
    <dbReference type="NCBI Taxonomy" id="1238450"/>
    <lineage>
        <taxon>Bacteria</taxon>
        <taxon>Pseudomonadati</taxon>
        <taxon>Pseudomonadota</taxon>
        <taxon>Gammaproteobacteria</taxon>
        <taxon>Vibrionales</taxon>
        <taxon>Vibrionaceae</taxon>
        <taxon>Vibrio</taxon>
    </lineage>
</organism>